<dbReference type="KEGG" id="sapi:SAPIS_v1c00130"/>
<dbReference type="EC" id="6.3.4.19" evidence="6"/>
<dbReference type="AlphaFoldDB" id="V5RJ81"/>
<dbReference type="CDD" id="cd01992">
    <property type="entry name" value="TilS_N"/>
    <property type="match status" value="1"/>
</dbReference>
<dbReference type="EMBL" id="CP006682">
    <property type="protein sequence ID" value="AHB35860.1"/>
    <property type="molecule type" value="Genomic_DNA"/>
</dbReference>
<feature type="domain" description="tRNA(Ile)-lysidine/2-thiocytidine synthase N-terminal" evidence="7">
    <location>
        <begin position="8"/>
        <end position="186"/>
    </location>
</feature>
<dbReference type="GO" id="GO:0005737">
    <property type="term" value="C:cytoplasm"/>
    <property type="evidence" value="ECO:0007669"/>
    <property type="project" value="UniProtKB-SubCell"/>
</dbReference>
<dbReference type="Proteomes" id="UP000018550">
    <property type="component" value="Chromosome"/>
</dbReference>
<dbReference type="InterPro" id="IPR011063">
    <property type="entry name" value="TilS/TtcA_N"/>
</dbReference>
<dbReference type="GO" id="GO:0005524">
    <property type="term" value="F:ATP binding"/>
    <property type="evidence" value="ECO:0007669"/>
    <property type="project" value="UniProtKB-UniRule"/>
</dbReference>
<dbReference type="STRING" id="1276258.SAPIS_v1c00130"/>
<dbReference type="RefSeq" id="WP_023788794.1">
    <property type="nucleotide sequence ID" value="NC_022998.1"/>
</dbReference>
<keyword evidence="9" id="KW-1185">Reference proteome</keyword>
<dbReference type="HAMAP" id="MF_01161">
    <property type="entry name" value="tRNA_Ile_lys_synt"/>
    <property type="match status" value="1"/>
</dbReference>
<evidence type="ECO:0000256" key="4">
    <source>
        <dbReference type="ARBA" id="ARBA00022840"/>
    </source>
</evidence>
<keyword evidence="6" id="KW-0963">Cytoplasm</keyword>
<name>V5RJ81_SPIAP</name>
<dbReference type="HOGENOM" id="CLU_018869_0_2_14"/>
<keyword evidence="4 6" id="KW-0067">ATP-binding</keyword>
<evidence type="ECO:0000256" key="3">
    <source>
        <dbReference type="ARBA" id="ARBA00022741"/>
    </source>
</evidence>
<evidence type="ECO:0000313" key="9">
    <source>
        <dbReference type="Proteomes" id="UP000018550"/>
    </source>
</evidence>
<comment type="subcellular location">
    <subcellularLocation>
        <location evidence="6">Cytoplasm</location>
    </subcellularLocation>
</comment>
<evidence type="ECO:0000259" key="7">
    <source>
        <dbReference type="Pfam" id="PF01171"/>
    </source>
</evidence>
<reference evidence="8 9" key="1">
    <citation type="journal article" date="2014" name="Genome Announc.">
        <title>Complete Genome Sequence of Spiroplasma apis B31T (ATCC 33834), a Bacterium Associated with May Disease of Honeybees (Apis mellifera).</title>
        <authorList>
            <person name="Ku C."/>
            <person name="Lo W.S."/>
            <person name="Chen L.L."/>
            <person name="Kuo C.H."/>
        </authorList>
    </citation>
    <scope>NUCLEOTIDE SEQUENCE [LARGE SCALE GENOMIC DNA]</scope>
    <source>
        <strain evidence="8">B31</strain>
    </source>
</reference>
<evidence type="ECO:0000313" key="8">
    <source>
        <dbReference type="EMBL" id="AHB35860.1"/>
    </source>
</evidence>
<dbReference type="InterPro" id="IPR014729">
    <property type="entry name" value="Rossmann-like_a/b/a_fold"/>
</dbReference>
<feature type="binding site" evidence="6">
    <location>
        <begin position="14"/>
        <end position="19"/>
    </location>
    <ligand>
        <name>ATP</name>
        <dbReference type="ChEBI" id="CHEBI:30616"/>
    </ligand>
</feature>
<protein>
    <recommendedName>
        <fullName evidence="6">tRNA(Ile)-lysidine synthase</fullName>
        <ecNumber evidence="6">6.3.4.19</ecNumber>
    </recommendedName>
    <alternativeName>
        <fullName evidence="6">tRNA(Ile)-2-lysyl-cytidine synthase</fullName>
    </alternativeName>
    <alternativeName>
        <fullName evidence="6">tRNA(Ile)-lysidine synthetase</fullName>
    </alternativeName>
</protein>
<keyword evidence="2 6" id="KW-0819">tRNA processing</keyword>
<accession>V5RJ81</accession>
<evidence type="ECO:0000256" key="2">
    <source>
        <dbReference type="ARBA" id="ARBA00022694"/>
    </source>
</evidence>
<dbReference type="eggNOG" id="COG0037">
    <property type="taxonomic scope" value="Bacteria"/>
</dbReference>
<comment type="domain">
    <text evidence="6">The N-terminal region contains the highly conserved SGGXDS motif, predicted to be a P-loop motif involved in ATP binding.</text>
</comment>
<gene>
    <name evidence="6 8" type="primary">tilS</name>
    <name evidence="8" type="ORF">SAPIS_v1c00130</name>
</gene>
<dbReference type="PANTHER" id="PTHR43033:SF1">
    <property type="entry name" value="TRNA(ILE)-LYSIDINE SYNTHASE-RELATED"/>
    <property type="match status" value="1"/>
</dbReference>
<keyword evidence="3 6" id="KW-0547">Nucleotide-binding</keyword>
<dbReference type="PANTHER" id="PTHR43033">
    <property type="entry name" value="TRNA(ILE)-LYSIDINE SYNTHASE-RELATED"/>
    <property type="match status" value="1"/>
</dbReference>
<dbReference type="InterPro" id="IPR012795">
    <property type="entry name" value="tRNA_Ile_lys_synt_N"/>
</dbReference>
<comment type="similarity">
    <text evidence="6">Belongs to the tRNA(Ile)-lysidine synthase family.</text>
</comment>
<organism evidence="8 9">
    <name type="scientific">Spiroplasma apis B31</name>
    <dbReference type="NCBI Taxonomy" id="1276258"/>
    <lineage>
        <taxon>Bacteria</taxon>
        <taxon>Bacillati</taxon>
        <taxon>Mycoplasmatota</taxon>
        <taxon>Mollicutes</taxon>
        <taxon>Entomoplasmatales</taxon>
        <taxon>Spiroplasmataceae</taxon>
        <taxon>Spiroplasma</taxon>
    </lineage>
</organism>
<sequence length="386" mass="45968">MRKFQNKKFLIGLSGGPDSVYLLNKIKNKIPKNNLIACHVNYNYREDSSVDKNICIKICEKYNIKLFVKEVLVDYKRLSVNFEAWAREVRYEYFCELVSQQLADVILIAHNQNDDVETFLMQLQKNSLPNHYGIEKLSYYKSTPIYRPILNIKKSRIMKYLIKNKIAYAIDSTNENSMFTRNKVRKSLMENDFRRLLKEKKNKNKQLKIWDKKIRKTLEKGFLSVKDLSNVFEYNQRLVFEYFKSKDVGSLLFTRKKATLKELIKQLLSNKTFLKISLGGYSLIKDYNLIYLLKDNEWQTITLKNNNAQSDMSYFSNIKEIKTILDKHKIGENLIITNDWKTFKDKVFYKNKKLSKYYKDNKISYLKRNRVGLVIKDNMLLLNEKL</sequence>
<dbReference type="GO" id="GO:0032267">
    <property type="term" value="F:tRNA(Ile)-lysidine synthase activity"/>
    <property type="evidence" value="ECO:0007669"/>
    <property type="project" value="UniProtKB-EC"/>
</dbReference>
<keyword evidence="1 6" id="KW-0436">Ligase</keyword>
<evidence type="ECO:0000256" key="1">
    <source>
        <dbReference type="ARBA" id="ARBA00022598"/>
    </source>
</evidence>
<dbReference type="PATRIC" id="fig|1276258.3.peg.13"/>
<comment type="function">
    <text evidence="6">Ligates lysine onto the cytidine present at position 34 of the AUA codon-specific tRNA(Ile) that contains the anticodon CAU, in an ATP-dependent manner. Cytidine is converted to lysidine, thus changing the amino acid specificity of the tRNA from methionine to isoleucine.</text>
</comment>
<proteinExistence type="inferred from homology"/>
<dbReference type="GO" id="GO:0006400">
    <property type="term" value="P:tRNA modification"/>
    <property type="evidence" value="ECO:0007669"/>
    <property type="project" value="UniProtKB-UniRule"/>
</dbReference>
<dbReference type="Pfam" id="PF01171">
    <property type="entry name" value="ATP_bind_3"/>
    <property type="match status" value="1"/>
</dbReference>
<comment type="catalytic activity">
    <reaction evidence="5 6">
        <text>cytidine(34) in tRNA(Ile2) + L-lysine + ATP = lysidine(34) in tRNA(Ile2) + AMP + diphosphate + H(+)</text>
        <dbReference type="Rhea" id="RHEA:43744"/>
        <dbReference type="Rhea" id="RHEA-COMP:10625"/>
        <dbReference type="Rhea" id="RHEA-COMP:10670"/>
        <dbReference type="ChEBI" id="CHEBI:15378"/>
        <dbReference type="ChEBI" id="CHEBI:30616"/>
        <dbReference type="ChEBI" id="CHEBI:32551"/>
        <dbReference type="ChEBI" id="CHEBI:33019"/>
        <dbReference type="ChEBI" id="CHEBI:82748"/>
        <dbReference type="ChEBI" id="CHEBI:83665"/>
        <dbReference type="ChEBI" id="CHEBI:456215"/>
        <dbReference type="EC" id="6.3.4.19"/>
    </reaction>
</comment>
<evidence type="ECO:0000256" key="6">
    <source>
        <dbReference type="HAMAP-Rule" id="MF_01161"/>
    </source>
</evidence>
<dbReference type="InterPro" id="IPR012094">
    <property type="entry name" value="tRNA_Ile_lys_synt"/>
</dbReference>
<dbReference type="NCBIfam" id="TIGR02432">
    <property type="entry name" value="lysidine_TilS_N"/>
    <property type="match status" value="1"/>
</dbReference>
<dbReference type="SUPFAM" id="SSF52402">
    <property type="entry name" value="Adenine nucleotide alpha hydrolases-like"/>
    <property type="match status" value="1"/>
</dbReference>
<evidence type="ECO:0000256" key="5">
    <source>
        <dbReference type="ARBA" id="ARBA00048539"/>
    </source>
</evidence>
<dbReference type="Gene3D" id="3.40.50.620">
    <property type="entry name" value="HUPs"/>
    <property type="match status" value="1"/>
</dbReference>